<sequence length="1114" mass="122092">MATIDGRPAQYGLTLKQLRELMELRGREGVNKVNSLGGVQEVCKKLYTSPSEGLSGSSADIQHRRDTFGSNMIPPKPPKTFLTLVWEALQDVTLIILEIAALVSLGLSFYHPADDEAEPSFDDDEAKYGWIEGLAILISVIVVVLVTAFNDYSKERQFRGLQNRIEGEHKFAVIRQGEVKQISVSDIVVGDICQIKYGDLLPADGVLIQSNDLKIDESSLTGESDHVKKGESFDPMVLSGTHVMEGSGKMLVTAVGVNSQAGIIFTLLGAAVDQQEAEIKKMKKGDEGGETTSNSHVHKQTSVDGGENHHGGKSNGGGGGGDDDGGKKEKSVLQAKLTKLAIQIGYAGSTIAVLTVIILVIQFSVKTFYVEGKQWKPHYASELVRHLIIGVTVLVVAVPEGLPLAVTLSLAYSVKKMMKDNNLVRHLDACETMGNATAICSDKTGTLTTNRMTVVQSYICEKLSKTTPNFSDIPSHVGNLLMHAISINSAFTSRIMPSQDPTELPMQVGNKTECALLGFVLALGKNYQTVRDDNPEETFTRVYTFNSVRKSMSTIIPRQGGGYRLFTKGASEIIMKKCAFIYGRDGNLEKFTRDMQDRLVKNVIEPMACDGLRTISIAYRDFVPGKAEINQVHIDNEPNWEDEENIVANLTCLGIVGIEDPVRPEVPDAIRKCQKAGITVRMVTGDNVNTARSIAFKCGILKPNEDFLIIEGKEFNRRIRDAQGEVQQHLLDKVWPKLRVLARSSPTDKYTLVKGIIDSKASANREVVAVTGDGTNDGPALKKADVGFAMGIAGTDVAKEASDIILTDDNFSSIVKAVMWGRNVYDSIAKFLQFQLTVNVVAVIVAFIGACAVQDSPLKAVQMLWVNLIMDTLASLALATEMPTPDLLLRKPYGRTKPLISRTMMKNILGQAVYQLGIIFSLLFVGDKLLDIPSGRGASPTAGPSQHFTIIFNTFVMMTLFNEFNARKIHGQRNVFQGIFTNPIFYTIWIGTCLSQVVIIQYGKMAFSTKALSLEQWGWCLFFGVGTLLWGQLVTTIPTRKIPKILSWGRGQPDDIGAINLGDEKFDADSDKKPRAGQILWIRGLTRLQTQTSNRTLVQNVSVTGRSPSQDYYM</sequence>
<keyword evidence="2" id="KW-1185">Reference proteome</keyword>
<name>A0ACC2PDC0_9HYME</name>
<comment type="caution">
    <text evidence="1">The sequence shown here is derived from an EMBL/GenBank/DDBJ whole genome shotgun (WGS) entry which is preliminary data.</text>
</comment>
<dbReference type="EMBL" id="CM056742">
    <property type="protein sequence ID" value="KAJ8680427.1"/>
    <property type="molecule type" value="Genomic_DNA"/>
</dbReference>
<reference evidence="1" key="1">
    <citation type="submission" date="2023-04" db="EMBL/GenBank/DDBJ databases">
        <title>A chromosome-level genome assembly of the parasitoid wasp Eretmocerus hayati.</title>
        <authorList>
            <person name="Zhong Y."/>
            <person name="Liu S."/>
            <person name="Liu Y."/>
        </authorList>
    </citation>
    <scope>NUCLEOTIDE SEQUENCE</scope>
    <source>
        <strain evidence="1">ZJU_SS_LIU_2023</strain>
    </source>
</reference>
<protein>
    <submittedName>
        <fullName evidence="1">Uncharacterized protein</fullName>
    </submittedName>
</protein>
<organism evidence="1 2">
    <name type="scientific">Eretmocerus hayati</name>
    <dbReference type="NCBI Taxonomy" id="131215"/>
    <lineage>
        <taxon>Eukaryota</taxon>
        <taxon>Metazoa</taxon>
        <taxon>Ecdysozoa</taxon>
        <taxon>Arthropoda</taxon>
        <taxon>Hexapoda</taxon>
        <taxon>Insecta</taxon>
        <taxon>Pterygota</taxon>
        <taxon>Neoptera</taxon>
        <taxon>Endopterygota</taxon>
        <taxon>Hymenoptera</taxon>
        <taxon>Apocrita</taxon>
        <taxon>Proctotrupomorpha</taxon>
        <taxon>Chalcidoidea</taxon>
        <taxon>Aphelinidae</taxon>
        <taxon>Aphelininae</taxon>
        <taxon>Eretmocerus</taxon>
    </lineage>
</organism>
<feature type="non-terminal residue" evidence="1">
    <location>
        <position position="1114"/>
    </location>
</feature>
<proteinExistence type="predicted"/>
<accession>A0ACC2PDC0</accession>
<gene>
    <name evidence="1" type="ORF">QAD02_016214</name>
</gene>
<dbReference type="Proteomes" id="UP001239111">
    <property type="component" value="Chromosome 2"/>
</dbReference>
<evidence type="ECO:0000313" key="1">
    <source>
        <dbReference type="EMBL" id="KAJ8680427.1"/>
    </source>
</evidence>
<evidence type="ECO:0000313" key="2">
    <source>
        <dbReference type="Proteomes" id="UP001239111"/>
    </source>
</evidence>